<comment type="caution">
    <text evidence="1">The sequence shown here is derived from an EMBL/GenBank/DDBJ whole genome shotgun (WGS) entry which is preliminary data.</text>
</comment>
<organism evidence="1 2">
    <name type="scientific">Corchorus olitorius</name>
    <dbReference type="NCBI Taxonomy" id="93759"/>
    <lineage>
        <taxon>Eukaryota</taxon>
        <taxon>Viridiplantae</taxon>
        <taxon>Streptophyta</taxon>
        <taxon>Embryophyta</taxon>
        <taxon>Tracheophyta</taxon>
        <taxon>Spermatophyta</taxon>
        <taxon>Magnoliopsida</taxon>
        <taxon>eudicotyledons</taxon>
        <taxon>Gunneridae</taxon>
        <taxon>Pentapetalae</taxon>
        <taxon>rosids</taxon>
        <taxon>malvids</taxon>
        <taxon>Malvales</taxon>
        <taxon>Malvaceae</taxon>
        <taxon>Grewioideae</taxon>
        <taxon>Apeibeae</taxon>
        <taxon>Corchorus</taxon>
    </lineage>
</organism>
<protein>
    <submittedName>
        <fullName evidence="1">Uncharacterized protein</fullName>
    </submittedName>
</protein>
<accession>A0A1R3ILV6</accession>
<keyword evidence="2" id="KW-1185">Reference proteome</keyword>
<dbReference type="Proteomes" id="UP000187203">
    <property type="component" value="Unassembled WGS sequence"/>
</dbReference>
<gene>
    <name evidence="1" type="ORF">COLO4_22447</name>
</gene>
<reference evidence="2" key="1">
    <citation type="submission" date="2013-09" db="EMBL/GenBank/DDBJ databases">
        <title>Corchorus olitorius genome sequencing.</title>
        <authorList>
            <person name="Alam M."/>
            <person name="Haque M.S."/>
            <person name="Islam M.S."/>
            <person name="Emdad E.M."/>
            <person name="Islam M.M."/>
            <person name="Ahmed B."/>
            <person name="Halim A."/>
            <person name="Hossen Q.M.M."/>
            <person name="Hossain M.Z."/>
            <person name="Ahmed R."/>
            <person name="Khan M.M."/>
            <person name="Islam R."/>
            <person name="Rashid M.M."/>
            <person name="Khan S.A."/>
            <person name="Rahman M.S."/>
            <person name="Alam M."/>
            <person name="Yahiya A.S."/>
            <person name="Khan M.S."/>
            <person name="Azam M.S."/>
            <person name="Haque T."/>
            <person name="Lashkar M.Z.H."/>
            <person name="Akhand A.I."/>
            <person name="Morshed G."/>
            <person name="Roy S."/>
            <person name="Uddin K.S."/>
            <person name="Rabeya T."/>
            <person name="Hossain A.S."/>
            <person name="Chowdhury A."/>
            <person name="Snigdha A.R."/>
            <person name="Mortoza M.S."/>
            <person name="Matin S.A."/>
            <person name="Hoque S.M.E."/>
            <person name="Islam M.K."/>
            <person name="Roy D.K."/>
            <person name="Haider R."/>
            <person name="Moosa M.M."/>
            <person name="Elias S.M."/>
            <person name="Hasan A.M."/>
            <person name="Jahan S."/>
            <person name="Shafiuddin M."/>
            <person name="Mahmood N."/>
            <person name="Shommy N.S."/>
        </authorList>
    </citation>
    <scope>NUCLEOTIDE SEQUENCE [LARGE SCALE GENOMIC DNA]</scope>
    <source>
        <strain evidence="2">cv. O-4</strain>
    </source>
</reference>
<dbReference type="EMBL" id="AWUE01017970">
    <property type="protein sequence ID" value="OMO83540.1"/>
    <property type="molecule type" value="Genomic_DNA"/>
</dbReference>
<proteinExistence type="predicted"/>
<dbReference type="AlphaFoldDB" id="A0A1R3ILV6"/>
<sequence length="108" mass="12108">MTSSAIQSNFPCVLPFLFIQTGLRMRMRMGAWRMKISLGECKVGGVGKRDGGERGEQPWVFRRKILKKEAKRRIGNDVGALELERRLGTDNEVEGISVTQRLGARDAS</sequence>
<evidence type="ECO:0000313" key="1">
    <source>
        <dbReference type="EMBL" id="OMO83540.1"/>
    </source>
</evidence>
<evidence type="ECO:0000313" key="2">
    <source>
        <dbReference type="Proteomes" id="UP000187203"/>
    </source>
</evidence>
<name>A0A1R3ILV6_9ROSI</name>